<accession>A0A318HJI9</accession>
<evidence type="ECO:0000313" key="3">
    <source>
        <dbReference type="Proteomes" id="UP000247781"/>
    </source>
</evidence>
<reference evidence="2 3" key="2">
    <citation type="submission" date="2018-06" db="EMBL/GenBank/DDBJ databases">
        <title>Sequencing of bacterial isolates from soil warming experiment in Harvard Forest, Massachusetts, USA.</title>
        <authorList>
            <person name="Deangelis K.PhD."/>
        </authorList>
    </citation>
    <scope>NUCLEOTIDE SEQUENCE [LARGE SCALE GENOMIC DNA]</scope>
    <source>
        <strain evidence="2 3">GAS496</strain>
    </source>
</reference>
<dbReference type="InterPro" id="IPR014917">
    <property type="entry name" value="DUF1800"/>
</dbReference>
<dbReference type="AlphaFoldDB" id="A0A318HJI9"/>
<dbReference type="EMBL" id="QJJU01000003">
    <property type="protein sequence ID" value="PXX10994.1"/>
    <property type="molecule type" value="Genomic_DNA"/>
</dbReference>
<dbReference type="RefSeq" id="WP_235658255.1">
    <property type="nucleotide sequence ID" value="NZ_QJJU01000003.1"/>
</dbReference>
<proteinExistence type="predicted"/>
<protein>
    <submittedName>
        <fullName evidence="2">Uncharacterized protein (DUF1800 family)</fullName>
    </submittedName>
</protein>
<dbReference type="Pfam" id="PF08811">
    <property type="entry name" value="DUF1800"/>
    <property type="match status" value="1"/>
</dbReference>
<feature type="region of interest" description="Disordered" evidence="1">
    <location>
        <begin position="49"/>
        <end position="72"/>
    </location>
</feature>
<gene>
    <name evidence="2" type="ORF">C8E89_10381</name>
</gene>
<sequence>MSSQSARWLATARLLRRTGFGATGPQIDAVAKQDWSTYLDAVLSLNPDADPGALATPRPTATTPTDPGAPRQQQALKPQLLEQMKDLTTWWLQRMAAVDEPIHEKLTLLWHNHFATSALKVPVAEWMGLQNQKLRTLKLGDFRTLASAMLTDAAILYWLDGVGNSAGAPNENLSREFMELFTLGHANGYTERDVREGARALTGWFIDYGGQTRVAAERHDSTAKTVMGVAGNLDHTAFCEIVLSQPGSAPFIAGKLWQLLASDSPPSADALGRLVAAYGPGRDLKALTKAIFIDPEFAAASGTVVNTPVEWVIGVVRALKVPIDSPGVLDGIVAALAVMGQVPFYPPNVGGWPRGQAWLSTSSTATRVWAADKFTRLGDLSTVEHAALGDRIDAAGYLLGIGAWTDRSAAALKTHVAYPDELVAAAVNSPEYLTS</sequence>
<dbReference type="Proteomes" id="UP000247781">
    <property type="component" value="Unassembled WGS sequence"/>
</dbReference>
<evidence type="ECO:0000313" key="2">
    <source>
        <dbReference type="EMBL" id="PXX10994.1"/>
    </source>
</evidence>
<evidence type="ECO:0000256" key="1">
    <source>
        <dbReference type="SAM" id="MobiDB-lite"/>
    </source>
</evidence>
<organism evidence="2 3">
    <name type="scientific">Mycolicibacterium moriokaense</name>
    <dbReference type="NCBI Taxonomy" id="39691"/>
    <lineage>
        <taxon>Bacteria</taxon>
        <taxon>Bacillati</taxon>
        <taxon>Actinomycetota</taxon>
        <taxon>Actinomycetes</taxon>
        <taxon>Mycobacteriales</taxon>
        <taxon>Mycobacteriaceae</taxon>
        <taxon>Mycolicibacterium</taxon>
    </lineage>
</organism>
<feature type="compositionally biased region" description="Low complexity" evidence="1">
    <location>
        <begin position="51"/>
        <end position="71"/>
    </location>
</feature>
<keyword evidence="3" id="KW-1185">Reference proteome</keyword>
<comment type="caution">
    <text evidence="2">The sequence shown here is derived from an EMBL/GenBank/DDBJ whole genome shotgun (WGS) entry which is preliminary data.</text>
</comment>
<reference evidence="3" key="1">
    <citation type="submission" date="2018-05" db="EMBL/GenBank/DDBJ databases">
        <authorList>
            <person name="Deangelis K."/>
            <person name="Huntemann M."/>
            <person name="Clum A."/>
            <person name="Pillay M."/>
            <person name="Palaniappan K."/>
            <person name="Varghese N."/>
            <person name="Mikhailova N."/>
            <person name="Stamatis D."/>
            <person name="Reddy T."/>
            <person name="Daum C."/>
            <person name="Shapiro N."/>
            <person name="Ivanova N."/>
            <person name="Kyrpides N."/>
            <person name="Woyke T."/>
        </authorList>
    </citation>
    <scope>NUCLEOTIDE SEQUENCE [LARGE SCALE GENOMIC DNA]</scope>
    <source>
        <strain evidence="3">GAS496</strain>
    </source>
</reference>
<name>A0A318HJI9_9MYCO</name>